<name>A0A174TYI5_9FIRM</name>
<evidence type="ECO:0000313" key="2">
    <source>
        <dbReference type="Proteomes" id="UP000095712"/>
    </source>
</evidence>
<sequence length="153" mass="17687">MKNELILFETADKEIKLNVSVKDSTVWLNRNQLAELFERDVKTIGKHINNALKEELDNSVVAKFATTALDGKIYQVEHYNLDMIISVGYRVKSNRGVEFRKWANKVLKQYIIQGYAINEKRLEALQRTVSIQTKMLASTLEVITSMITFDHPR</sequence>
<dbReference type="InterPro" id="IPR011204">
    <property type="entry name" value="Virulence_RhuM-like"/>
</dbReference>
<dbReference type="Pfam" id="PF13310">
    <property type="entry name" value="Virulence_RhuM"/>
    <property type="match status" value="1"/>
</dbReference>
<dbReference type="RefSeq" id="WP_201927497.1">
    <property type="nucleotide sequence ID" value="NZ_AP031426.1"/>
</dbReference>
<dbReference type="PANTHER" id="PTHR35810:SF1">
    <property type="entry name" value="CYTOPLASMIC PROTEIN"/>
    <property type="match status" value="1"/>
</dbReference>
<dbReference type="Proteomes" id="UP000095712">
    <property type="component" value="Unassembled WGS sequence"/>
</dbReference>
<dbReference type="AlphaFoldDB" id="A0A174TYI5"/>
<reference evidence="1 2" key="1">
    <citation type="submission" date="2015-09" db="EMBL/GenBank/DDBJ databases">
        <authorList>
            <consortium name="Pathogen Informatics"/>
        </authorList>
    </citation>
    <scope>NUCLEOTIDE SEQUENCE [LARGE SCALE GENOMIC DNA]</scope>
    <source>
        <strain evidence="1 2">2789STDY5834911</strain>
    </source>
</reference>
<organism evidence="1 2">
    <name type="scientific">Blautia wexlerae</name>
    <dbReference type="NCBI Taxonomy" id="418240"/>
    <lineage>
        <taxon>Bacteria</taxon>
        <taxon>Bacillati</taxon>
        <taxon>Bacillota</taxon>
        <taxon>Clostridia</taxon>
        <taxon>Lachnospirales</taxon>
        <taxon>Lachnospiraceae</taxon>
        <taxon>Blautia</taxon>
    </lineage>
</organism>
<gene>
    <name evidence="1" type="ORF">ERS852523_04057</name>
</gene>
<dbReference type="EMBL" id="CZAW01000078">
    <property type="protein sequence ID" value="CUQ12595.1"/>
    <property type="molecule type" value="Genomic_DNA"/>
</dbReference>
<protein>
    <submittedName>
        <fullName evidence="1">Virulence protein</fullName>
    </submittedName>
</protein>
<evidence type="ECO:0000313" key="1">
    <source>
        <dbReference type="EMBL" id="CUQ12595.1"/>
    </source>
</evidence>
<accession>A0A174TYI5</accession>
<dbReference type="PANTHER" id="PTHR35810">
    <property type="entry name" value="CYTOPLASMIC PROTEIN-RELATED"/>
    <property type="match status" value="1"/>
</dbReference>
<proteinExistence type="predicted"/>